<keyword evidence="4" id="KW-1185">Reference proteome</keyword>
<organism evidence="3 4">
    <name type="scientific">Albugo candida</name>
    <dbReference type="NCBI Taxonomy" id="65357"/>
    <lineage>
        <taxon>Eukaryota</taxon>
        <taxon>Sar</taxon>
        <taxon>Stramenopiles</taxon>
        <taxon>Oomycota</taxon>
        <taxon>Peronosporomycetes</taxon>
        <taxon>Albuginales</taxon>
        <taxon>Albuginaceae</taxon>
        <taxon>Albugo</taxon>
    </lineage>
</organism>
<sequence length="164" mass="18248">MSDQWSASLVQTAVAYLKERDGAVDESIGLIFAVLPQKEMELVYKAVTMVEKAVVTRMVASPSQRAFFQVTSTVCSRDSIDPNAISERKKVVNVCFEHFCTCYTFIHTTIKCPIAMCEHIIAVKLAEATKKVHVLQIRDTEYPALLLQECVGESLPTNTTSDPM</sequence>
<keyword evidence="1" id="KW-0862">Zinc</keyword>
<comment type="caution">
    <text evidence="3">The sequence shown here is derived from an EMBL/GenBank/DDBJ whole genome shotgun (WGS) entry which is preliminary data.</text>
</comment>
<dbReference type="PANTHER" id="PTHR28498">
    <property type="entry name" value="ZINC FINGER SWIM DOMAIN-CONTAINING PROTEIN 7"/>
    <property type="match status" value="1"/>
</dbReference>
<accession>A0A024GB50</accession>
<name>A0A024GB50_9STRA</name>
<keyword evidence="1" id="KW-0863">Zinc-finger</keyword>
<dbReference type="InterPro" id="IPR007527">
    <property type="entry name" value="Znf_SWIM"/>
</dbReference>
<gene>
    <name evidence="3" type="ORF">BN9_045540</name>
</gene>
<dbReference type="InParanoid" id="A0A024GB50"/>
<keyword evidence="1" id="KW-0479">Metal-binding</keyword>
<dbReference type="GO" id="GO:0000724">
    <property type="term" value="P:double-strand break repair via homologous recombination"/>
    <property type="evidence" value="ECO:0007669"/>
    <property type="project" value="TreeGrafter"/>
</dbReference>
<reference evidence="3 4" key="1">
    <citation type="submission" date="2012-05" db="EMBL/GenBank/DDBJ databases">
        <title>Recombination and specialization in a pathogen metapopulation.</title>
        <authorList>
            <person name="Gardiner A."/>
            <person name="Kemen E."/>
            <person name="Schultz-Larsen T."/>
            <person name="MacLean D."/>
            <person name="Van Oosterhout C."/>
            <person name="Jones J.D.G."/>
        </authorList>
    </citation>
    <scope>NUCLEOTIDE SEQUENCE [LARGE SCALE GENOMIC DNA]</scope>
    <source>
        <strain evidence="3 4">Ac Nc2</strain>
    </source>
</reference>
<evidence type="ECO:0000313" key="3">
    <source>
        <dbReference type="EMBL" id="CCI43770.1"/>
    </source>
</evidence>
<evidence type="ECO:0000259" key="2">
    <source>
        <dbReference type="PROSITE" id="PS50966"/>
    </source>
</evidence>
<evidence type="ECO:0000256" key="1">
    <source>
        <dbReference type="PROSITE-ProRule" id="PRU00325"/>
    </source>
</evidence>
<proteinExistence type="predicted"/>
<dbReference type="AlphaFoldDB" id="A0A024GB50"/>
<protein>
    <recommendedName>
        <fullName evidence="2">SWIM-type domain-containing protein</fullName>
    </recommendedName>
</protein>
<dbReference type="GO" id="GO:0008270">
    <property type="term" value="F:zinc ion binding"/>
    <property type="evidence" value="ECO:0007669"/>
    <property type="project" value="UniProtKB-KW"/>
</dbReference>
<evidence type="ECO:0000313" key="4">
    <source>
        <dbReference type="Proteomes" id="UP000053237"/>
    </source>
</evidence>
<dbReference type="EMBL" id="CAIX01000055">
    <property type="protein sequence ID" value="CCI43770.1"/>
    <property type="molecule type" value="Genomic_DNA"/>
</dbReference>
<feature type="domain" description="SWIM-type" evidence="2">
    <location>
        <begin position="92"/>
        <end position="128"/>
    </location>
</feature>
<dbReference type="OrthoDB" id="337581at2759"/>
<dbReference type="GO" id="GO:0097196">
    <property type="term" value="C:Shu complex"/>
    <property type="evidence" value="ECO:0007669"/>
    <property type="project" value="TreeGrafter"/>
</dbReference>
<dbReference type="PROSITE" id="PS50966">
    <property type="entry name" value="ZF_SWIM"/>
    <property type="match status" value="1"/>
</dbReference>
<dbReference type="Proteomes" id="UP000053237">
    <property type="component" value="Unassembled WGS sequence"/>
</dbReference>
<dbReference type="PANTHER" id="PTHR28498:SF1">
    <property type="entry name" value="ZINC FINGER SWIM DOMAIN-CONTAINING PROTEIN 7"/>
    <property type="match status" value="1"/>
</dbReference>